<evidence type="ECO:0000256" key="3">
    <source>
        <dbReference type="ARBA" id="ARBA00023274"/>
    </source>
</evidence>
<keyword evidence="4" id="KW-0694">RNA-binding</keyword>
<keyword evidence="3 4" id="KW-0687">Ribonucleoprotein</keyword>
<organism evidence="7 8">
    <name type="scientific">Acidisarcina polymorpha</name>
    <dbReference type="NCBI Taxonomy" id="2211140"/>
    <lineage>
        <taxon>Bacteria</taxon>
        <taxon>Pseudomonadati</taxon>
        <taxon>Acidobacteriota</taxon>
        <taxon>Terriglobia</taxon>
        <taxon>Terriglobales</taxon>
        <taxon>Acidobacteriaceae</taxon>
        <taxon>Acidisarcina</taxon>
    </lineage>
</organism>
<protein>
    <recommendedName>
        <fullName evidence="4">Small ribosomal subunit protein bS18</fullName>
    </recommendedName>
</protein>
<dbReference type="RefSeq" id="WP_114206540.1">
    <property type="nucleotide sequence ID" value="NZ_CP030840.1"/>
</dbReference>
<dbReference type="GO" id="GO:0006412">
    <property type="term" value="P:translation"/>
    <property type="evidence" value="ECO:0007669"/>
    <property type="project" value="UniProtKB-UniRule"/>
</dbReference>
<keyword evidence="4" id="KW-0699">rRNA-binding</keyword>
<dbReference type="NCBIfam" id="TIGR00165">
    <property type="entry name" value="S18"/>
    <property type="match status" value="1"/>
</dbReference>
<evidence type="ECO:0000256" key="4">
    <source>
        <dbReference type="HAMAP-Rule" id="MF_00270"/>
    </source>
</evidence>
<dbReference type="GO" id="GO:0022627">
    <property type="term" value="C:cytosolic small ribosomal subunit"/>
    <property type="evidence" value="ECO:0007669"/>
    <property type="project" value="TreeGrafter"/>
</dbReference>
<reference evidence="7 8" key="1">
    <citation type="journal article" date="2018" name="Front. Microbiol.">
        <title>Hydrolytic Capabilities as a Key to Environmental Success: Chitinolytic and Cellulolytic Acidobacteria From Acidic Sub-arctic Soils and Boreal Peatlands.</title>
        <authorList>
            <person name="Belova S.E."/>
            <person name="Ravin N.V."/>
            <person name="Pankratov T.A."/>
            <person name="Rakitin A.L."/>
            <person name="Ivanova A.A."/>
            <person name="Beletsky A.V."/>
            <person name="Mardanov A.V."/>
            <person name="Sinninghe Damste J.S."/>
            <person name="Dedysh S.N."/>
        </authorList>
    </citation>
    <scope>NUCLEOTIDE SEQUENCE [LARGE SCALE GENOMIC DNA]</scope>
    <source>
        <strain evidence="7 8">SBC82</strain>
    </source>
</reference>
<feature type="region of interest" description="Disordered" evidence="6">
    <location>
        <begin position="1"/>
        <end position="73"/>
    </location>
</feature>
<comment type="similarity">
    <text evidence="1 4 5">Belongs to the bacterial ribosomal protein bS18 family.</text>
</comment>
<dbReference type="KEGG" id="abas:ACPOL_1676"/>
<proteinExistence type="inferred from homology"/>
<gene>
    <name evidence="4" type="primary">rpsR</name>
    <name evidence="7" type="ORF">ACPOL_1676</name>
</gene>
<dbReference type="OrthoDB" id="9812008at2"/>
<evidence type="ECO:0000256" key="6">
    <source>
        <dbReference type="SAM" id="MobiDB-lite"/>
    </source>
</evidence>
<evidence type="ECO:0000256" key="1">
    <source>
        <dbReference type="ARBA" id="ARBA00005589"/>
    </source>
</evidence>
<accession>A0A2Z5FW81</accession>
<keyword evidence="2 4" id="KW-0689">Ribosomal protein</keyword>
<comment type="function">
    <text evidence="4">Binds as a heterodimer with protein bS6 to the central domain of the 16S rRNA, where it helps stabilize the platform of the 30S subunit.</text>
</comment>
<dbReference type="GO" id="GO:0070181">
    <property type="term" value="F:small ribosomal subunit rRNA binding"/>
    <property type="evidence" value="ECO:0007669"/>
    <property type="project" value="TreeGrafter"/>
</dbReference>
<dbReference type="AlphaFoldDB" id="A0A2Z5FW81"/>
<evidence type="ECO:0000313" key="7">
    <source>
        <dbReference type="EMBL" id="AXC11022.1"/>
    </source>
</evidence>
<feature type="compositionally biased region" description="Low complexity" evidence="6">
    <location>
        <begin position="25"/>
        <end position="36"/>
    </location>
</feature>
<evidence type="ECO:0000256" key="5">
    <source>
        <dbReference type="RuleBase" id="RU003910"/>
    </source>
</evidence>
<evidence type="ECO:0000256" key="2">
    <source>
        <dbReference type="ARBA" id="ARBA00022980"/>
    </source>
</evidence>
<comment type="subunit">
    <text evidence="4">Part of the 30S ribosomal subunit. Forms a tight heterodimer with protein bS6.</text>
</comment>
<feature type="compositionally biased region" description="Gly residues" evidence="6">
    <location>
        <begin position="59"/>
        <end position="71"/>
    </location>
</feature>
<keyword evidence="8" id="KW-1185">Reference proteome</keyword>
<dbReference type="PRINTS" id="PR00974">
    <property type="entry name" value="RIBOSOMALS18"/>
</dbReference>
<dbReference type="Gene3D" id="4.10.640.10">
    <property type="entry name" value="Ribosomal protein S18"/>
    <property type="match status" value="1"/>
</dbReference>
<dbReference type="EMBL" id="CP030840">
    <property type="protein sequence ID" value="AXC11022.1"/>
    <property type="molecule type" value="Genomic_DNA"/>
</dbReference>
<dbReference type="InterPro" id="IPR001648">
    <property type="entry name" value="Ribosomal_bS18"/>
</dbReference>
<dbReference type="PANTHER" id="PTHR13479:SF40">
    <property type="entry name" value="SMALL RIBOSOMAL SUBUNIT PROTEIN BS18M"/>
    <property type="match status" value="1"/>
</dbReference>
<feature type="compositionally biased region" description="Low complexity" evidence="6">
    <location>
        <begin position="43"/>
        <end position="58"/>
    </location>
</feature>
<name>A0A2Z5FW81_9BACT</name>
<sequence length="143" mass="15257">MADETSTPRTEPAGRSENPGRSEHSGPSNPGHSPSGHTGGSSSGYQGHSSGPRPAGAGRPAGPGGPGGGGRKFFRRKKVCKFCTEKIDAIPYREVRLLQQFVAERGKIVPRRLTGVCTTHQRKLTRAIKQARNIALLPFAARF</sequence>
<dbReference type="SUPFAM" id="SSF46911">
    <property type="entry name" value="Ribosomal protein S18"/>
    <property type="match status" value="1"/>
</dbReference>
<feature type="compositionally biased region" description="Basic and acidic residues" evidence="6">
    <location>
        <begin position="12"/>
        <end position="24"/>
    </location>
</feature>
<dbReference type="InterPro" id="IPR036870">
    <property type="entry name" value="Ribosomal_bS18_sf"/>
</dbReference>
<evidence type="ECO:0000313" key="8">
    <source>
        <dbReference type="Proteomes" id="UP000253606"/>
    </source>
</evidence>
<dbReference type="PANTHER" id="PTHR13479">
    <property type="entry name" value="30S RIBOSOMAL PROTEIN S18"/>
    <property type="match status" value="1"/>
</dbReference>
<dbReference type="HAMAP" id="MF_00270">
    <property type="entry name" value="Ribosomal_bS18"/>
    <property type="match status" value="1"/>
</dbReference>
<dbReference type="GO" id="GO:0003735">
    <property type="term" value="F:structural constituent of ribosome"/>
    <property type="evidence" value="ECO:0007669"/>
    <property type="project" value="InterPro"/>
</dbReference>
<dbReference type="Proteomes" id="UP000253606">
    <property type="component" value="Chromosome"/>
</dbReference>
<dbReference type="Pfam" id="PF01084">
    <property type="entry name" value="Ribosomal_S18"/>
    <property type="match status" value="1"/>
</dbReference>